<name>A0AAD4CVH6_ASPNN</name>
<accession>A0AAD4CVH6</accession>
<dbReference type="PANTHER" id="PTHR13847:SF193">
    <property type="entry name" value="PYRUVATE DEHYDROGENASE PHOSPHATASE REGULATORY SUBUNIT, MITOCHONDRIAL"/>
    <property type="match status" value="1"/>
</dbReference>
<reference evidence="2" key="1">
    <citation type="journal article" date="2019" name="Beilstein J. Org. Chem.">
        <title>Nanangenines: drimane sesquiterpenoids as the dominant metabolite cohort of a novel Australian fungus, Aspergillus nanangensis.</title>
        <authorList>
            <person name="Lacey H.J."/>
            <person name="Gilchrist C.L.M."/>
            <person name="Crombie A."/>
            <person name="Kalaitzis J.A."/>
            <person name="Vuong D."/>
            <person name="Rutledge P.J."/>
            <person name="Turner P."/>
            <person name="Pitt J.I."/>
            <person name="Lacey E."/>
            <person name="Chooi Y.H."/>
            <person name="Piggott A.M."/>
        </authorList>
    </citation>
    <scope>NUCLEOTIDE SEQUENCE</scope>
    <source>
        <strain evidence="2">MST-FP2251</strain>
    </source>
</reference>
<dbReference type="SUPFAM" id="SSF51905">
    <property type="entry name" value="FAD/NAD(P)-binding domain"/>
    <property type="match status" value="1"/>
</dbReference>
<evidence type="ECO:0000313" key="2">
    <source>
        <dbReference type="EMBL" id="KAF9892472.1"/>
    </source>
</evidence>
<dbReference type="Gene3D" id="3.50.50.60">
    <property type="entry name" value="FAD/NAD(P)-binding domain"/>
    <property type="match status" value="1"/>
</dbReference>
<proteinExistence type="predicted"/>
<gene>
    <name evidence="2" type="ORF">FE257_001581</name>
</gene>
<protein>
    <recommendedName>
        <fullName evidence="1">FAD dependent oxidoreductase domain-containing protein</fullName>
    </recommendedName>
</protein>
<dbReference type="AlphaFoldDB" id="A0AAD4CVH6"/>
<dbReference type="EMBL" id="VCAU01000012">
    <property type="protein sequence ID" value="KAF9892472.1"/>
    <property type="molecule type" value="Genomic_DNA"/>
</dbReference>
<dbReference type="GO" id="GO:0005739">
    <property type="term" value="C:mitochondrion"/>
    <property type="evidence" value="ECO:0007669"/>
    <property type="project" value="TreeGrafter"/>
</dbReference>
<dbReference type="InterPro" id="IPR036188">
    <property type="entry name" value="FAD/NAD-bd_sf"/>
</dbReference>
<dbReference type="SUPFAM" id="SSF54373">
    <property type="entry name" value="FAD-linked reductases, C-terminal domain"/>
    <property type="match status" value="1"/>
</dbReference>
<dbReference type="Pfam" id="PF01266">
    <property type="entry name" value="DAO"/>
    <property type="match status" value="1"/>
</dbReference>
<keyword evidence="3" id="KW-1185">Reference proteome</keyword>
<evidence type="ECO:0000313" key="3">
    <source>
        <dbReference type="Proteomes" id="UP001194746"/>
    </source>
</evidence>
<comment type="caution">
    <text evidence="2">The sequence shown here is derived from an EMBL/GenBank/DDBJ whole genome shotgun (WGS) entry which is preliminary data.</text>
</comment>
<dbReference type="Proteomes" id="UP001194746">
    <property type="component" value="Unassembled WGS sequence"/>
</dbReference>
<evidence type="ECO:0000259" key="1">
    <source>
        <dbReference type="Pfam" id="PF01266"/>
    </source>
</evidence>
<organism evidence="2 3">
    <name type="scientific">Aspergillus nanangensis</name>
    <dbReference type="NCBI Taxonomy" id="2582783"/>
    <lineage>
        <taxon>Eukaryota</taxon>
        <taxon>Fungi</taxon>
        <taxon>Dikarya</taxon>
        <taxon>Ascomycota</taxon>
        <taxon>Pezizomycotina</taxon>
        <taxon>Eurotiomycetes</taxon>
        <taxon>Eurotiomycetidae</taxon>
        <taxon>Eurotiales</taxon>
        <taxon>Aspergillaceae</taxon>
        <taxon>Aspergillus</taxon>
        <taxon>Aspergillus subgen. Circumdati</taxon>
    </lineage>
</organism>
<dbReference type="InterPro" id="IPR006076">
    <property type="entry name" value="FAD-dep_OxRdtase"/>
</dbReference>
<reference evidence="2" key="2">
    <citation type="submission" date="2020-02" db="EMBL/GenBank/DDBJ databases">
        <authorList>
            <person name="Gilchrist C.L.M."/>
            <person name="Chooi Y.-H."/>
        </authorList>
    </citation>
    <scope>NUCLEOTIDE SEQUENCE</scope>
    <source>
        <strain evidence="2">MST-FP2251</strain>
    </source>
</reference>
<feature type="domain" description="FAD dependent oxidoreductase" evidence="1">
    <location>
        <begin position="6"/>
        <end position="345"/>
    </location>
</feature>
<dbReference type="Gene3D" id="3.30.9.10">
    <property type="entry name" value="D-Amino Acid Oxidase, subunit A, domain 2"/>
    <property type="match status" value="1"/>
</dbReference>
<sequence>MQSEYDLVIVGAGIVGSALAYDLSSSVDGKRIALIDRSISSLNGSTGYAPGFVGQYNESEVLTQLAIESVKEYTKISGGFDVVGGLEVATSREGVDRLRARWESATKAGLAAELLGSDQAMNMAPELVKDDNQLALYFPGDGAANANRITAFYREGARERGVQLIEADVTDIRQANGRVNGVTTTAGSIKAASVVVATGIWAPQLCKFDFPIPVVPVAHPYMYGKPHEPKIRKAPWVRWPEHHVYARDHGTYYGLGSYEHQPIPEEAKETAKGQWPAQFDETLKQALQLVPEQTNLVPNEKFNGIFSMTPDNLPLVGSVPSVNGLYIAAAVWVTHAAGTAKFLKQLLTGQQVDEGTRKALDPTRFRGRDGESLQQEALDGYNNIYKTQQNV</sequence>
<dbReference type="PANTHER" id="PTHR13847">
    <property type="entry name" value="SARCOSINE DEHYDROGENASE-RELATED"/>
    <property type="match status" value="1"/>
</dbReference>